<protein>
    <submittedName>
        <fullName evidence="3">Anthranilate synthase</fullName>
    </submittedName>
</protein>
<reference evidence="3 4" key="1">
    <citation type="journal article" date="2011" name="J. Bacteriol.">
        <title>Draft genome sequence of the polycyclic aromatic hydrocarbon-degrading, genetically engineered bioluminescent bioreporter Pseudomonas fluorescens HK44.</title>
        <authorList>
            <person name="Chauhan A."/>
            <person name="Layton A.C."/>
            <person name="Williams D.E."/>
            <person name="Smartt A.E."/>
            <person name="Ripp S."/>
            <person name="Karpinets T.V."/>
            <person name="Brown S.D."/>
            <person name="Sayler G.S."/>
        </authorList>
    </citation>
    <scope>NUCLEOTIDE SEQUENCE [LARGE SCALE GENOMIC DNA]</scope>
    <source>
        <strain evidence="3 4">HK44</strain>
    </source>
</reference>
<proteinExistence type="predicted"/>
<evidence type="ECO:0000259" key="2">
    <source>
        <dbReference type="Pfam" id="PF00117"/>
    </source>
</evidence>
<evidence type="ECO:0000256" key="1">
    <source>
        <dbReference type="ARBA" id="ARBA00022962"/>
    </source>
</evidence>
<dbReference type="AlphaFoldDB" id="A0A010RR18"/>
<dbReference type="HOGENOM" id="CLU_014340_1_3_6"/>
<dbReference type="PANTHER" id="PTHR43418">
    <property type="entry name" value="MULTIFUNCTIONAL TRYPTOPHAN BIOSYNTHESIS PROTEIN-RELATED"/>
    <property type="match status" value="1"/>
</dbReference>
<dbReference type="GO" id="GO:0005829">
    <property type="term" value="C:cytosol"/>
    <property type="evidence" value="ECO:0007669"/>
    <property type="project" value="TreeGrafter"/>
</dbReference>
<dbReference type="PANTHER" id="PTHR43418:SF4">
    <property type="entry name" value="MULTIFUNCTIONAL TRYPTOPHAN BIOSYNTHESIS PROTEIN"/>
    <property type="match status" value="1"/>
</dbReference>
<dbReference type="InterPro" id="IPR006221">
    <property type="entry name" value="TrpG/PapA_dom"/>
</dbReference>
<dbReference type="Gene3D" id="3.40.50.880">
    <property type="match status" value="1"/>
</dbReference>
<dbReference type="Proteomes" id="UP000022611">
    <property type="component" value="Unassembled WGS sequence"/>
</dbReference>
<dbReference type="eggNOG" id="COG0512">
    <property type="taxonomic scope" value="Bacteria"/>
</dbReference>
<evidence type="ECO:0000313" key="3">
    <source>
        <dbReference type="EMBL" id="EXF94871.1"/>
    </source>
</evidence>
<gene>
    <name evidence="3" type="ORF">HK44_028500</name>
</gene>
<accession>A0A010RR18</accession>
<feature type="domain" description="Glutamine amidotransferase" evidence="2">
    <location>
        <begin position="5"/>
        <end position="187"/>
    </location>
</feature>
<evidence type="ECO:0000313" key="4">
    <source>
        <dbReference type="Proteomes" id="UP000022611"/>
    </source>
</evidence>
<comment type="caution">
    <text evidence="3">The sequence shown here is derived from an EMBL/GenBank/DDBJ whole genome shotgun (WGS) entry which is preliminary data.</text>
</comment>
<dbReference type="NCBIfam" id="TIGR00566">
    <property type="entry name" value="trpG_papA"/>
    <property type="match status" value="1"/>
</dbReference>
<dbReference type="PROSITE" id="PS51273">
    <property type="entry name" value="GATASE_TYPE_1"/>
    <property type="match status" value="1"/>
</dbReference>
<organism evidence="3 4">
    <name type="scientific">Pseudomonas fluorescens HK44</name>
    <dbReference type="NCBI Taxonomy" id="1042209"/>
    <lineage>
        <taxon>Bacteria</taxon>
        <taxon>Pseudomonadati</taxon>
        <taxon>Pseudomonadota</taxon>
        <taxon>Gammaproteobacteria</taxon>
        <taxon>Pseudomonadales</taxon>
        <taxon>Pseudomonadaceae</taxon>
        <taxon>Pseudomonas</taxon>
    </lineage>
</organism>
<dbReference type="GO" id="GO:0000162">
    <property type="term" value="P:L-tryptophan biosynthetic process"/>
    <property type="evidence" value="ECO:0007669"/>
    <property type="project" value="TreeGrafter"/>
</dbReference>
<dbReference type="InterPro" id="IPR029062">
    <property type="entry name" value="Class_I_gatase-like"/>
</dbReference>
<dbReference type="PRINTS" id="PR00097">
    <property type="entry name" value="ANTSNTHASEII"/>
</dbReference>
<dbReference type="InterPro" id="IPR017926">
    <property type="entry name" value="GATASE"/>
</dbReference>
<dbReference type="PATRIC" id="fig|1042209.11.peg.2276"/>
<keyword evidence="1" id="KW-0315">Glutamine amidotransferase</keyword>
<dbReference type="SUPFAM" id="SSF52317">
    <property type="entry name" value="Class I glutamine amidotransferase-like"/>
    <property type="match status" value="1"/>
</dbReference>
<dbReference type="Pfam" id="PF00117">
    <property type="entry name" value="GATase"/>
    <property type="match status" value="1"/>
</dbReference>
<dbReference type="RefSeq" id="WP_019691988.1">
    <property type="nucleotide sequence ID" value="NZ_AFOY02000009.1"/>
</dbReference>
<sequence>MKVFLIDAYDSFVFIISQYLEQLGLETHVERNDVPDLIKRIEMYAPDFCVLGPGPGHPQDAGYIEVIQHFKGRLPILGVCLGHQAIGLAFGGSVIRTAHVMHGKISTINNDGRGVYAHTDGKSIKATRYHSLIIDNKDLSEELVVTSTSSDDGYIMGVRHLEHPIEGVQFHPESILTEDGLGIFKSFIGQHCRKPEI</sequence>
<dbReference type="OrthoDB" id="9786812at2"/>
<dbReference type="PRINTS" id="PR00099">
    <property type="entry name" value="CPSGATASE"/>
</dbReference>
<dbReference type="CDD" id="cd01743">
    <property type="entry name" value="GATase1_Anthranilate_Synthase"/>
    <property type="match status" value="1"/>
</dbReference>
<dbReference type="PRINTS" id="PR00096">
    <property type="entry name" value="GATASE"/>
</dbReference>
<name>A0A010RR18_PSEFL</name>
<dbReference type="EMBL" id="AFOY02000009">
    <property type="protein sequence ID" value="EXF94871.1"/>
    <property type="molecule type" value="Genomic_DNA"/>
</dbReference>
<dbReference type="InterPro" id="IPR050472">
    <property type="entry name" value="Anth_synth/Amidotransfase"/>
</dbReference>
<dbReference type="GO" id="GO:0004049">
    <property type="term" value="F:anthranilate synthase activity"/>
    <property type="evidence" value="ECO:0007669"/>
    <property type="project" value="TreeGrafter"/>
</dbReference>
<dbReference type="FunFam" id="3.40.50.880:FF:000003">
    <property type="entry name" value="Anthranilate synthase component II"/>
    <property type="match status" value="1"/>
</dbReference>